<comment type="cofactor">
    <cofactor evidence="1">
        <name>a divalent metal cation</name>
        <dbReference type="ChEBI" id="CHEBI:60240"/>
    </cofactor>
</comment>
<evidence type="ECO:0000256" key="4">
    <source>
        <dbReference type="ARBA" id="ARBA00022722"/>
    </source>
</evidence>
<dbReference type="GeneID" id="114328736"/>
<dbReference type="InterPro" id="IPR027806">
    <property type="entry name" value="HARBI1_dom"/>
</dbReference>
<feature type="domain" description="DDE Tnp4" evidence="8">
    <location>
        <begin position="179"/>
        <end position="345"/>
    </location>
</feature>
<evidence type="ECO:0000256" key="6">
    <source>
        <dbReference type="ARBA" id="ARBA00022801"/>
    </source>
</evidence>
<protein>
    <recommendedName>
        <fullName evidence="8">DDE Tnp4 domain-containing protein</fullName>
    </recommendedName>
</protein>
<comment type="similarity">
    <text evidence="3">Belongs to the HARBI1 family.</text>
</comment>
<keyword evidence="7" id="KW-0539">Nucleus</keyword>
<dbReference type="RefSeq" id="XP_028133486.2">
    <property type="nucleotide sequence ID" value="XM_028277685.2"/>
</dbReference>
<keyword evidence="10" id="KW-1185">Reference proteome</keyword>
<dbReference type="PANTHER" id="PTHR22930">
    <property type="match status" value="1"/>
</dbReference>
<dbReference type="EnsemblMetazoa" id="XM_028277685.2">
    <property type="protein sequence ID" value="XP_028133486.2"/>
    <property type="gene ID" value="LOC114328736"/>
</dbReference>
<dbReference type="Proteomes" id="UP001652700">
    <property type="component" value="Unplaced"/>
</dbReference>
<evidence type="ECO:0000313" key="9">
    <source>
        <dbReference type="EnsemblMetazoa" id="XP_028133486.2"/>
    </source>
</evidence>
<dbReference type="InterPro" id="IPR045249">
    <property type="entry name" value="HARBI1-like"/>
</dbReference>
<accession>A0ABM5IID0</accession>
<evidence type="ECO:0000256" key="1">
    <source>
        <dbReference type="ARBA" id="ARBA00001968"/>
    </source>
</evidence>
<sequence length="425" mass="48734">MDQDDEIAAAAAAYIVLSAKKKKRKHKCWVKPSLCDRSEYGGMHLLNVLKKDDVYIGNNKNNGSVKNFLRMSSTDFEWLLCQIAPKIQKEDTNYRQAISPMERLLLTLRFLATGDSYHSLMYLFKISVSSISRIIPEVCKVIAEVLKDKLKMPQSREEWLITGHQFANLWNFPKCAGVMDGKHIMIQAPKHSGSEFYNYKSFFSVVLFIVANANYEVMYLNVGSQGRIYPTVECLTVLISKKMLYQNTLNLPELEPLPGRTKAVPFVFLGDDAFPLSPNLLKPYPGTQEKGSSKRIFNYRLSRARRISENVFGIMSARFRVLRKPMLLEPDRVELVVAACVYLHNFLRSSLHSRKSYSLPGTFDSEDKDTGERIPGSWRNEINNNMFASLQKQARNSTLEAKQVRDEFAQYFMSPEGMVPWQNNF</sequence>
<keyword evidence="6" id="KW-0378">Hydrolase</keyword>
<evidence type="ECO:0000256" key="7">
    <source>
        <dbReference type="ARBA" id="ARBA00023242"/>
    </source>
</evidence>
<dbReference type="Pfam" id="PF13359">
    <property type="entry name" value="DDE_Tnp_4"/>
    <property type="match status" value="1"/>
</dbReference>
<organism evidence="9 10">
    <name type="scientific">Diabrotica virgifera virgifera</name>
    <name type="common">western corn rootworm</name>
    <dbReference type="NCBI Taxonomy" id="50390"/>
    <lineage>
        <taxon>Eukaryota</taxon>
        <taxon>Metazoa</taxon>
        <taxon>Ecdysozoa</taxon>
        <taxon>Arthropoda</taxon>
        <taxon>Hexapoda</taxon>
        <taxon>Insecta</taxon>
        <taxon>Pterygota</taxon>
        <taxon>Neoptera</taxon>
        <taxon>Endopterygota</taxon>
        <taxon>Coleoptera</taxon>
        <taxon>Polyphaga</taxon>
        <taxon>Cucujiformia</taxon>
        <taxon>Chrysomeloidea</taxon>
        <taxon>Chrysomelidae</taxon>
        <taxon>Galerucinae</taxon>
        <taxon>Diabroticina</taxon>
        <taxon>Diabroticites</taxon>
        <taxon>Diabrotica</taxon>
    </lineage>
</organism>
<name>A0ABM5IID0_DIAVI</name>
<keyword evidence="5" id="KW-0479">Metal-binding</keyword>
<evidence type="ECO:0000259" key="8">
    <source>
        <dbReference type="Pfam" id="PF13359"/>
    </source>
</evidence>
<evidence type="ECO:0000256" key="3">
    <source>
        <dbReference type="ARBA" id="ARBA00006958"/>
    </source>
</evidence>
<comment type="subcellular location">
    <subcellularLocation>
        <location evidence="2">Nucleus</location>
    </subcellularLocation>
</comment>
<reference evidence="9" key="1">
    <citation type="submission" date="2025-05" db="UniProtKB">
        <authorList>
            <consortium name="EnsemblMetazoa"/>
        </authorList>
    </citation>
    <scope>IDENTIFICATION</scope>
</reference>
<evidence type="ECO:0000256" key="5">
    <source>
        <dbReference type="ARBA" id="ARBA00022723"/>
    </source>
</evidence>
<dbReference type="PANTHER" id="PTHR22930:SF269">
    <property type="entry name" value="NUCLEASE HARBI1-LIKE PROTEIN"/>
    <property type="match status" value="1"/>
</dbReference>
<evidence type="ECO:0000256" key="2">
    <source>
        <dbReference type="ARBA" id="ARBA00004123"/>
    </source>
</evidence>
<proteinExistence type="inferred from homology"/>
<keyword evidence="4" id="KW-0540">Nuclease</keyword>
<evidence type="ECO:0000313" key="10">
    <source>
        <dbReference type="Proteomes" id="UP001652700"/>
    </source>
</evidence>